<keyword evidence="2" id="KW-0812">Transmembrane</keyword>
<keyword evidence="4" id="KW-1185">Reference proteome</keyword>
<feature type="compositionally biased region" description="Polar residues" evidence="1">
    <location>
        <begin position="169"/>
        <end position="185"/>
    </location>
</feature>
<gene>
    <name evidence="3" type="ORF">O3P69_019938</name>
</gene>
<evidence type="ECO:0000313" key="4">
    <source>
        <dbReference type="Proteomes" id="UP001487740"/>
    </source>
</evidence>
<name>A0AAW0SIS2_SCYPA</name>
<evidence type="ECO:0000256" key="2">
    <source>
        <dbReference type="SAM" id="Phobius"/>
    </source>
</evidence>
<proteinExistence type="predicted"/>
<keyword evidence="2" id="KW-1133">Transmembrane helix</keyword>
<feature type="transmembrane region" description="Helical" evidence="2">
    <location>
        <begin position="82"/>
        <end position="99"/>
    </location>
</feature>
<protein>
    <submittedName>
        <fullName evidence="3">Uncharacterized protein</fullName>
    </submittedName>
</protein>
<dbReference type="Proteomes" id="UP001487740">
    <property type="component" value="Unassembled WGS sequence"/>
</dbReference>
<feature type="transmembrane region" description="Helical" evidence="2">
    <location>
        <begin position="56"/>
        <end position="76"/>
    </location>
</feature>
<evidence type="ECO:0000313" key="3">
    <source>
        <dbReference type="EMBL" id="KAK8374607.1"/>
    </source>
</evidence>
<organism evidence="3 4">
    <name type="scientific">Scylla paramamosain</name>
    <name type="common">Mud crab</name>
    <dbReference type="NCBI Taxonomy" id="85552"/>
    <lineage>
        <taxon>Eukaryota</taxon>
        <taxon>Metazoa</taxon>
        <taxon>Ecdysozoa</taxon>
        <taxon>Arthropoda</taxon>
        <taxon>Crustacea</taxon>
        <taxon>Multicrustacea</taxon>
        <taxon>Malacostraca</taxon>
        <taxon>Eumalacostraca</taxon>
        <taxon>Eucarida</taxon>
        <taxon>Decapoda</taxon>
        <taxon>Pleocyemata</taxon>
        <taxon>Brachyura</taxon>
        <taxon>Eubrachyura</taxon>
        <taxon>Portunoidea</taxon>
        <taxon>Portunidae</taxon>
        <taxon>Portuninae</taxon>
        <taxon>Scylla</taxon>
    </lineage>
</organism>
<sequence>MTTYQPNTQQVPSNQVLLVVHQPTLGHRLPRFSSTRAYLNRGAQFSNGCQCFLPQMLLLIVLGSLFTFMGLSILAIGVLAGVVMLMLGGGLLGAGLYLIHTAKKQFNSLPANHPDRTKYACQNMVTDGWTYQTPTMYTMPPMQHHVMGHHSSSGGQVFIMPNPVGAHGSQTQFVTPPQPGRTSPGGTYRPENDPPPAYSDVYTVQRYAGVSGQRAARLLRTELEPHAFLVYDYL</sequence>
<evidence type="ECO:0000256" key="1">
    <source>
        <dbReference type="SAM" id="MobiDB-lite"/>
    </source>
</evidence>
<comment type="caution">
    <text evidence="3">The sequence shown here is derived from an EMBL/GenBank/DDBJ whole genome shotgun (WGS) entry which is preliminary data.</text>
</comment>
<reference evidence="3 4" key="1">
    <citation type="submission" date="2023-03" db="EMBL/GenBank/DDBJ databases">
        <title>High-quality genome of Scylla paramamosain provides insights in environmental adaptation.</title>
        <authorList>
            <person name="Zhang L."/>
        </authorList>
    </citation>
    <scope>NUCLEOTIDE SEQUENCE [LARGE SCALE GENOMIC DNA]</scope>
    <source>
        <strain evidence="3">LZ_2023a</strain>
        <tissue evidence="3">Muscle</tissue>
    </source>
</reference>
<dbReference type="EMBL" id="JARAKH010000297">
    <property type="protein sequence ID" value="KAK8374607.1"/>
    <property type="molecule type" value="Genomic_DNA"/>
</dbReference>
<keyword evidence="2" id="KW-0472">Membrane</keyword>
<accession>A0AAW0SIS2</accession>
<dbReference type="AlphaFoldDB" id="A0AAW0SIS2"/>
<feature type="region of interest" description="Disordered" evidence="1">
    <location>
        <begin position="169"/>
        <end position="196"/>
    </location>
</feature>